<name>A0A4P9YI53_ROZAC</name>
<proteinExistence type="predicted"/>
<dbReference type="PANTHER" id="PTHR15921">
    <property type="entry name" value="PRE-MRNA CLEAVAGE COMPLEX II"/>
    <property type="match status" value="1"/>
</dbReference>
<dbReference type="EMBL" id="ML005302">
    <property type="protein sequence ID" value="RKP19075.1"/>
    <property type="molecule type" value="Genomic_DNA"/>
</dbReference>
<dbReference type="SUPFAM" id="SSF48464">
    <property type="entry name" value="ENTH/VHS domain"/>
    <property type="match status" value="1"/>
</dbReference>
<dbReference type="PANTHER" id="PTHR15921:SF3">
    <property type="entry name" value="PRE-MRNA CLEAVAGE COMPLEX 2 PROTEIN PCF11"/>
    <property type="match status" value="1"/>
</dbReference>
<dbReference type="PROSITE" id="PS51391">
    <property type="entry name" value="CID"/>
    <property type="match status" value="1"/>
</dbReference>
<evidence type="ECO:0000313" key="2">
    <source>
        <dbReference type="EMBL" id="RKP19075.1"/>
    </source>
</evidence>
<protein>
    <recommendedName>
        <fullName evidence="1">CID domain-containing protein</fullName>
    </recommendedName>
</protein>
<dbReference type="GO" id="GO:0031124">
    <property type="term" value="P:mRNA 3'-end processing"/>
    <property type="evidence" value="ECO:0007669"/>
    <property type="project" value="InterPro"/>
</dbReference>
<accession>A0A4P9YI53</accession>
<reference evidence="3" key="1">
    <citation type="journal article" date="2018" name="Nat. Microbiol.">
        <title>Leveraging single-cell genomics to expand the fungal tree of life.</title>
        <authorList>
            <person name="Ahrendt S.R."/>
            <person name="Quandt C.A."/>
            <person name="Ciobanu D."/>
            <person name="Clum A."/>
            <person name="Salamov A."/>
            <person name="Andreopoulos B."/>
            <person name="Cheng J.F."/>
            <person name="Woyke T."/>
            <person name="Pelin A."/>
            <person name="Henrissat B."/>
            <person name="Reynolds N.K."/>
            <person name="Benny G.L."/>
            <person name="Smith M.E."/>
            <person name="James T.Y."/>
            <person name="Grigoriev I.V."/>
        </authorList>
    </citation>
    <scope>NUCLEOTIDE SEQUENCE [LARGE SCALE GENOMIC DNA]</scope>
    <source>
        <strain evidence="3">CSF55</strain>
    </source>
</reference>
<dbReference type="InterPro" id="IPR006569">
    <property type="entry name" value="CID_dom"/>
</dbReference>
<dbReference type="GO" id="GO:0006369">
    <property type="term" value="P:termination of RNA polymerase II transcription"/>
    <property type="evidence" value="ECO:0007669"/>
    <property type="project" value="InterPro"/>
</dbReference>
<sequence length="378" mass="43736">MSLKASPKHKLPVLYLLDSICKNVGGRYVTQFEKDIVALFSHSFMSVDSKTQRDLIKLMKTWSPIFSTNIMSEIEDVILEHNKPLSRQVKVAQPYILPSRELKKAVKSTNSIEEMIQRRKRETENFHASSFDEGKNNNNINDLLHNSKLITSSPELMHEFIYLMALIRQLVPSNSPSPAILLEALAKINSLIPSSKKNEEEINKVITKPLKSLAEISLISLNLAELSKNVDFDAALMYDAMPLQCKNCAFRFNDDDQGRIRMTSHMDWHFRRNRKLKDRAKTAISRGWFLDENDWVTLIDSSERLPFEISPEDLFSLHKNADEKLEQEATLGNDFFVSAGEIAEKCNFCKERLLKEWSDRFDDWNIQEDLKDFDYNII</sequence>
<dbReference type="GO" id="GO:0000993">
    <property type="term" value="F:RNA polymerase II complex binding"/>
    <property type="evidence" value="ECO:0007669"/>
    <property type="project" value="InterPro"/>
</dbReference>
<evidence type="ECO:0000313" key="3">
    <source>
        <dbReference type="Proteomes" id="UP000281549"/>
    </source>
</evidence>
<dbReference type="AlphaFoldDB" id="A0A4P9YI53"/>
<dbReference type="GO" id="GO:0005849">
    <property type="term" value="C:mRNA cleavage factor complex"/>
    <property type="evidence" value="ECO:0007669"/>
    <property type="project" value="TreeGrafter"/>
</dbReference>
<dbReference type="Pfam" id="PF04818">
    <property type="entry name" value="CID"/>
    <property type="match status" value="1"/>
</dbReference>
<feature type="domain" description="CID" evidence="1">
    <location>
        <begin position="1"/>
        <end position="82"/>
    </location>
</feature>
<dbReference type="Proteomes" id="UP000281549">
    <property type="component" value="Unassembled WGS sequence"/>
</dbReference>
<gene>
    <name evidence="2" type="ORF">ROZALSC1DRAFT_29295</name>
</gene>
<dbReference type="GO" id="GO:0005737">
    <property type="term" value="C:cytoplasm"/>
    <property type="evidence" value="ECO:0007669"/>
    <property type="project" value="TreeGrafter"/>
</dbReference>
<evidence type="ECO:0000259" key="1">
    <source>
        <dbReference type="PROSITE" id="PS51391"/>
    </source>
</evidence>
<dbReference type="InterPro" id="IPR045154">
    <property type="entry name" value="PCF11-like"/>
</dbReference>
<dbReference type="InterPro" id="IPR008942">
    <property type="entry name" value="ENTH_VHS"/>
</dbReference>
<dbReference type="Gene3D" id="1.25.40.90">
    <property type="match status" value="1"/>
</dbReference>
<dbReference type="GO" id="GO:0003729">
    <property type="term" value="F:mRNA binding"/>
    <property type="evidence" value="ECO:0007669"/>
    <property type="project" value="InterPro"/>
</dbReference>
<organism evidence="2 3">
    <name type="scientific">Rozella allomycis (strain CSF55)</name>
    <dbReference type="NCBI Taxonomy" id="988480"/>
    <lineage>
        <taxon>Eukaryota</taxon>
        <taxon>Fungi</taxon>
        <taxon>Fungi incertae sedis</taxon>
        <taxon>Cryptomycota</taxon>
        <taxon>Cryptomycota incertae sedis</taxon>
        <taxon>Rozella</taxon>
    </lineage>
</organism>